<evidence type="ECO:0000256" key="6">
    <source>
        <dbReference type="SAM" id="MobiDB-lite"/>
    </source>
</evidence>
<evidence type="ECO:0000259" key="7">
    <source>
        <dbReference type="PROSITE" id="PS51192"/>
    </source>
</evidence>
<dbReference type="Pfam" id="PF00176">
    <property type="entry name" value="SNF2-rel_dom"/>
    <property type="match status" value="2"/>
</dbReference>
<keyword evidence="5" id="KW-0539">Nucleus</keyword>
<feature type="domain" description="Helicase ATP-binding" evidence="7">
    <location>
        <begin position="309"/>
        <end position="375"/>
    </location>
</feature>
<dbReference type="InterPro" id="IPR000330">
    <property type="entry name" value="SNF2_N"/>
</dbReference>
<protein>
    <recommendedName>
        <fullName evidence="11">P-loop containing nucleoside triphosphate hydrolase protein</fullName>
    </recommendedName>
</protein>
<dbReference type="Gene3D" id="3.40.50.300">
    <property type="entry name" value="P-loop containing nucleotide triphosphate hydrolases"/>
    <property type="match status" value="1"/>
</dbReference>
<gene>
    <name evidence="9" type="ORF">SISNIDRAFT_489259</name>
</gene>
<dbReference type="SMART" id="SM00487">
    <property type="entry name" value="DEXDc"/>
    <property type="match status" value="1"/>
</dbReference>
<dbReference type="CDD" id="cd18793">
    <property type="entry name" value="SF2_C_SNF"/>
    <property type="match status" value="1"/>
</dbReference>
<dbReference type="Pfam" id="PF00271">
    <property type="entry name" value="Helicase_C"/>
    <property type="match status" value="1"/>
</dbReference>
<feature type="compositionally biased region" description="Basic residues" evidence="6">
    <location>
        <begin position="96"/>
        <end position="111"/>
    </location>
</feature>
<keyword evidence="4" id="KW-0067">ATP-binding</keyword>
<name>A0A164Q372_9AGAM</name>
<keyword evidence="2" id="KW-0547">Nucleotide-binding</keyword>
<reference evidence="9 10" key="1">
    <citation type="journal article" date="2016" name="Mol. Biol. Evol.">
        <title>Comparative Genomics of Early-Diverging Mushroom-Forming Fungi Provides Insights into the Origins of Lignocellulose Decay Capabilities.</title>
        <authorList>
            <person name="Nagy L.G."/>
            <person name="Riley R."/>
            <person name="Tritt A."/>
            <person name="Adam C."/>
            <person name="Daum C."/>
            <person name="Floudas D."/>
            <person name="Sun H."/>
            <person name="Yadav J.S."/>
            <person name="Pangilinan J."/>
            <person name="Larsson K.H."/>
            <person name="Matsuura K."/>
            <person name="Barry K."/>
            <person name="Labutti K."/>
            <person name="Kuo R."/>
            <person name="Ohm R.A."/>
            <person name="Bhattacharya S.S."/>
            <person name="Shirouzu T."/>
            <person name="Yoshinaga Y."/>
            <person name="Martin F.M."/>
            <person name="Grigoriev I.V."/>
            <person name="Hibbett D.S."/>
        </authorList>
    </citation>
    <scope>NUCLEOTIDE SEQUENCE [LARGE SCALE GENOMIC DNA]</scope>
    <source>
        <strain evidence="9 10">HHB9708</strain>
    </source>
</reference>
<feature type="compositionally biased region" description="Acidic residues" evidence="6">
    <location>
        <begin position="116"/>
        <end position="130"/>
    </location>
</feature>
<keyword evidence="10" id="KW-1185">Reference proteome</keyword>
<dbReference type="InterPro" id="IPR049730">
    <property type="entry name" value="SNF2/RAD54-like_C"/>
</dbReference>
<dbReference type="PANTHER" id="PTHR45623">
    <property type="entry name" value="CHROMODOMAIN-HELICASE-DNA-BINDING PROTEIN 3-RELATED-RELATED"/>
    <property type="match status" value="1"/>
</dbReference>
<dbReference type="OrthoDB" id="5857104at2759"/>
<accession>A0A164Q372</accession>
<dbReference type="EMBL" id="KV419428">
    <property type="protein sequence ID" value="KZS89284.1"/>
    <property type="molecule type" value="Genomic_DNA"/>
</dbReference>
<dbReference type="PROSITE" id="PS51194">
    <property type="entry name" value="HELICASE_CTER"/>
    <property type="match status" value="1"/>
</dbReference>
<evidence type="ECO:0000313" key="9">
    <source>
        <dbReference type="EMBL" id="KZS89284.1"/>
    </source>
</evidence>
<dbReference type="PROSITE" id="PS51192">
    <property type="entry name" value="HELICASE_ATP_BIND_1"/>
    <property type="match status" value="1"/>
</dbReference>
<proteinExistence type="predicted"/>
<dbReference type="STRING" id="1314777.A0A164Q372"/>
<dbReference type="Proteomes" id="UP000076722">
    <property type="component" value="Unassembled WGS sequence"/>
</dbReference>
<feature type="domain" description="Helicase C-terminal" evidence="8">
    <location>
        <begin position="511"/>
        <end position="679"/>
    </location>
</feature>
<dbReference type="PANTHER" id="PTHR45623:SF17">
    <property type="entry name" value="CHROMODOMAIN-HELICASE-DNA-BINDING PROTEIN 3-RELATED"/>
    <property type="match status" value="1"/>
</dbReference>
<organism evidence="9 10">
    <name type="scientific">Sistotremastrum niveocremeum HHB9708</name>
    <dbReference type="NCBI Taxonomy" id="1314777"/>
    <lineage>
        <taxon>Eukaryota</taxon>
        <taxon>Fungi</taxon>
        <taxon>Dikarya</taxon>
        <taxon>Basidiomycota</taxon>
        <taxon>Agaricomycotina</taxon>
        <taxon>Agaricomycetes</taxon>
        <taxon>Sistotremastrales</taxon>
        <taxon>Sistotremastraceae</taxon>
        <taxon>Sertulicium</taxon>
        <taxon>Sertulicium niveocremeum</taxon>
    </lineage>
</organism>
<comment type="subcellular location">
    <subcellularLocation>
        <location evidence="1">Nucleus</location>
    </subcellularLocation>
</comment>
<feature type="region of interest" description="Disordered" evidence="6">
    <location>
        <begin position="96"/>
        <end position="130"/>
    </location>
</feature>
<evidence type="ECO:0000313" key="10">
    <source>
        <dbReference type="Proteomes" id="UP000076722"/>
    </source>
</evidence>
<dbReference type="Gene3D" id="3.40.50.10810">
    <property type="entry name" value="Tandem AAA-ATPase domain"/>
    <property type="match status" value="2"/>
</dbReference>
<keyword evidence="3" id="KW-0378">Hydrolase</keyword>
<evidence type="ECO:0000256" key="4">
    <source>
        <dbReference type="ARBA" id="ARBA00022840"/>
    </source>
</evidence>
<dbReference type="InterPro" id="IPR027417">
    <property type="entry name" value="P-loop_NTPase"/>
</dbReference>
<dbReference type="GO" id="GO:0005524">
    <property type="term" value="F:ATP binding"/>
    <property type="evidence" value="ECO:0007669"/>
    <property type="project" value="InterPro"/>
</dbReference>
<evidence type="ECO:0000256" key="2">
    <source>
        <dbReference type="ARBA" id="ARBA00022741"/>
    </source>
</evidence>
<sequence length="792" mass="89675">MWLLSLAKAKLKTFTAHGTKVKLLKRPIQDEDAKSRESSAFHIGDDGPVNPETKPDLLKDYSGYQGPEPEAERRIPPAWKTVDVILDVFLWHPPQKKSKKPVKKSKKGSKRRVADIYDEDEEDEDEDELEGMDENFFAYRDRVQPDNKYLETIARSRSMMQTWSFGLISNGTDYCTKKATTWDAPPEENSTGWIRFLETCQQFLFTRTVHIPKRIPDSAIRASPEVEQKNCKALKSTPHLGQKDTYKLMDFQIEGVSWLLGNWCTDQHSILADEMGLGKTIQIASRTPRSRTGFVNSLAGPQIPEQFHSTAAVFGNVPRWECLIVDEGQRLKSDSSLIFKTLSSLNSEHRIIMTGTPLNNNIREFFKLMNFLDPVNWQNPREWEKQHEELTHELVLKLHEKLRPYFLRRLKAEVLNLPPENESIVPVSMTALQMQLYKSILQQNIGDINSLIQGSNAAAEKKSVSKVNNVLMQLRKCLRDAYLVNQGPEPASLSDAEAHKQLIDASAKLLLLKTLLPILKQRGPRVLLLTPCLPDFNLDVPCHLLEQFKFALDVIEDFITGEGYKFCRLAGNTPGADRQKGMDKYNKLNSDKFIYLLTTRAVGVGINLSTANTVIMFNPDFNPHQDLQAIVRSYRYGLKKTCLVFKLTVRASAEERIIQSAKKKLALDHLIVQKMEDEEGPGENIQSILTFGAQALFAQYAESMATQNVFYSEQDILRLIEKTEVEGDDVTPKEKNTAFDFAKVWTADRETFEDVKDADAAPTGDSCAVLLAKAEAAAKQRVSKEASSSFRS</sequence>
<dbReference type="AlphaFoldDB" id="A0A164Q372"/>
<evidence type="ECO:0000259" key="8">
    <source>
        <dbReference type="PROSITE" id="PS51194"/>
    </source>
</evidence>
<dbReference type="SUPFAM" id="SSF52540">
    <property type="entry name" value="P-loop containing nucleoside triphosphate hydrolases"/>
    <property type="match status" value="2"/>
</dbReference>
<evidence type="ECO:0000256" key="3">
    <source>
        <dbReference type="ARBA" id="ARBA00022801"/>
    </source>
</evidence>
<dbReference type="InterPro" id="IPR001650">
    <property type="entry name" value="Helicase_C-like"/>
</dbReference>
<evidence type="ECO:0000256" key="5">
    <source>
        <dbReference type="ARBA" id="ARBA00023242"/>
    </source>
</evidence>
<dbReference type="GO" id="GO:0005634">
    <property type="term" value="C:nucleus"/>
    <property type="evidence" value="ECO:0007669"/>
    <property type="project" value="UniProtKB-SubCell"/>
</dbReference>
<dbReference type="InterPro" id="IPR014001">
    <property type="entry name" value="Helicase_ATP-bd"/>
</dbReference>
<dbReference type="InterPro" id="IPR038718">
    <property type="entry name" value="SNF2-like_sf"/>
</dbReference>
<evidence type="ECO:0000256" key="1">
    <source>
        <dbReference type="ARBA" id="ARBA00004123"/>
    </source>
</evidence>
<evidence type="ECO:0008006" key="11">
    <source>
        <dbReference type="Google" id="ProtNLM"/>
    </source>
</evidence>
<dbReference type="GO" id="GO:0016787">
    <property type="term" value="F:hydrolase activity"/>
    <property type="evidence" value="ECO:0007669"/>
    <property type="project" value="UniProtKB-KW"/>
</dbReference>
<dbReference type="SMART" id="SM00490">
    <property type="entry name" value="HELICc"/>
    <property type="match status" value="1"/>
</dbReference>